<dbReference type="RefSeq" id="WP_089182921.1">
    <property type="nucleotide sequence ID" value="NZ_CP043427.1"/>
</dbReference>
<evidence type="ECO:0000256" key="6">
    <source>
        <dbReference type="ARBA" id="ARBA00022840"/>
    </source>
</evidence>
<evidence type="ECO:0000256" key="3">
    <source>
        <dbReference type="ARBA" id="ARBA00021315"/>
    </source>
</evidence>
<dbReference type="GO" id="GO:0005524">
    <property type="term" value="F:ATP binding"/>
    <property type="evidence" value="ECO:0007669"/>
    <property type="project" value="UniProtKB-KW"/>
</dbReference>
<dbReference type="GO" id="GO:0008168">
    <property type="term" value="F:methyltransferase activity"/>
    <property type="evidence" value="ECO:0007669"/>
    <property type="project" value="UniProtKB-KW"/>
</dbReference>
<keyword evidence="11" id="KW-0489">Methyltransferase</keyword>
<dbReference type="InterPro" id="IPR027417">
    <property type="entry name" value="P-loop_NTPase"/>
</dbReference>
<accession>A0A381DIJ7</accession>
<organism evidence="11 12">
    <name type="scientific">Campylobacter sputorum subsp. sputorum</name>
    <dbReference type="NCBI Taxonomy" id="32024"/>
    <lineage>
        <taxon>Bacteria</taxon>
        <taxon>Pseudomonadati</taxon>
        <taxon>Campylobacterota</taxon>
        <taxon>Epsilonproteobacteria</taxon>
        <taxon>Campylobacterales</taxon>
        <taxon>Campylobacteraceae</taxon>
        <taxon>Campylobacter</taxon>
    </lineage>
</organism>
<protein>
    <recommendedName>
        <fullName evidence="3 9">DNA repair protein RecN</fullName>
    </recommendedName>
    <alternativeName>
        <fullName evidence="8 9">Recombination protein N</fullName>
    </alternativeName>
</protein>
<comment type="function">
    <text evidence="1 9">May be involved in recombinational repair of damaged DNA.</text>
</comment>
<gene>
    <name evidence="11" type="primary">recN</name>
    <name evidence="11" type="ORF">NCTC12475_00720</name>
</gene>
<dbReference type="GO" id="GO:0006310">
    <property type="term" value="P:DNA recombination"/>
    <property type="evidence" value="ECO:0007669"/>
    <property type="project" value="InterPro"/>
</dbReference>
<evidence type="ECO:0000256" key="10">
    <source>
        <dbReference type="SAM" id="Coils"/>
    </source>
</evidence>
<dbReference type="OrthoDB" id="9806954at2"/>
<evidence type="ECO:0000256" key="8">
    <source>
        <dbReference type="ARBA" id="ARBA00033408"/>
    </source>
</evidence>
<keyword evidence="7 9" id="KW-0234">DNA repair</keyword>
<proteinExistence type="inferred from homology"/>
<evidence type="ECO:0000313" key="11">
    <source>
        <dbReference type="EMBL" id="SUX10523.1"/>
    </source>
</evidence>
<evidence type="ECO:0000256" key="4">
    <source>
        <dbReference type="ARBA" id="ARBA00022741"/>
    </source>
</evidence>
<evidence type="ECO:0000256" key="9">
    <source>
        <dbReference type="PIRNR" id="PIRNR003128"/>
    </source>
</evidence>
<feature type="coiled-coil region" evidence="10">
    <location>
        <begin position="276"/>
        <end position="337"/>
    </location>
</feature>
<evidence type="ECO:0000313" key="12">
    <source>
        <dbReference type="Proteomes" id="UP000254920"/>
    </source>
</evidence>
<dbReference type="EMBL" id="UFVD01000001">
    <property type="protein sequence ID" value="SUX10523.1"/>
    <property type="molecule type" value="Genomic_DNA"/>
</dbReference>
<dbReference type="PANTHER" id="PTHR11059:SF0">
    <property type="entry name" value="DNA REPAIR PROTEIN RECN"/>
    <property type="match status" value="1"/>
</dbReference>
<dbReference type="PANTHER" id="PTHR11059">
    <property type="entry name" value="DNA REPAIR PROTEIN RECN"/>
    <property type="match status" value="1"/>
</dbReference>
<dbReference type="GO" id="GO:0032259">
    <property type="term" value="P:methylation"/>
    <property type="evidence" value="ECO:0007669"/>
    <property type="project" value="UniProtKB-KW"/>
</dbReference>
<dbReference type="Gene3D" id="3.40.50.300">
    <property type="entry name" value="P-loop containing nucleotide triphosphate hydrolases"/>
    <property type="match status" value="2"/>
</dbReference>
<evidence type="ECO:0000256" key="1">
    <source>
        <dbReference type="ARBA" id="ARBA00003618"/>
    </source>
</evidence>
<name>A0A381DIJ7_9BACT</name>
<dbReference type="STRING" id="32024.GCA_000788295_00937"/>
<evidence type="ECO:0000256" key="2">
    <source>
        <dbReference type="ARBA" id="ARBA00009441"/>
    </source>
</evidence>
<reference evidence="11 12" key="1">
    <citation type="submission" date="2018-06" db="EMBL/GenBank/DDBJ databases">
        <authorList>
            <consortium name="Pathogen Informatics"/>
            <person name="Doyle S."/>
        </authorList>
    </citation>
    <scope>NUCLEOTIDE SEQUENCE [LARGE SCALE GENOMIC DNA]</scope>
    <source>
        <strain evidence="11 12">NCTC12475</strain>
    </source>
</reference>
<comment type="similarity">
    <text evidence="2 9">Belongs to the RecN family.</text>
</comment>
<sequence length="508" mass="58149">MIERLYIKDCLTFNEVDLKFSSGLNVFTGVSGAGKSVLFNAFLGVFGLKDSEAKLAEANVDYKFDMMEFGLENDEINSFKMLKDKSVRFFINSQLVSKKNVASIAKEHIKYLNAKENGEFENDKLLEVLDTICIKKDLKYKEILANFKVNYEEYSKILKELNKIELEESKIEELKEFAKFEISKIDEISPKIGEYDELMEIKKKLSKKDKIIEFWNKAENIFNYESAVVEALRLSDKDSAFFEDSMNELRNIKESLNLNELDDIDIEHILDRIELLSSLNRRYGSIEEALNVLEKRKQELAHYEDISFEKENLQKKLKSAKNVVDELALQISKARKSSLDEFVSVLNDFLSKLYMNEVSVSIEQKELDDSGLDEVLIEHSGVDIKKLSSGETNRLRLAFIALRCVVTKKGDGVILLDEIDANLSGKEAMSIANVLNELSCFYQIFAISHQPQLSSRADTHFVVEKNGEISSVYEIKDDEKAKELARMISGENISKEAMDFAAKMLNEK</sequence>
<keyword evidence="5 9" id="KW-0227">DNA damage</keyword>
<dbReference type="Proteomes" id="UP000254920">
    <property type="component" value="Unassembled WGS sequence"/>
</dbReference>
<dbReference type="GO" id="GO:0043590">
    <property type="term" value="C:bacterial nucleoid"/>
    <property type="evidence" value="ECO:0007669"/>
    <property type="project" value="TreeGrafter"/>
</dbReference>
<dbReference type="GeneID" id="93091155"/>
<keyword evidence="11" id="KW-0808">Transferase</keyword>
<evidence type="ECO:0000256" key="7">
    <source>
        <dbReference type="ARBA" id="ARBA00023204"/>
    </source>
</evidence>
<keyword evidence="12" id="KW-1185">Reference proteome</keyword>
<dbReference type="PIRSF" id="PIRSF003128">
    <property type="entry name" value="RecN"/>
    <property type="match status" value="1"/>
</dbReference>
<dbReference type="GO" id="GO:0006281">
    <property type="term" value="P:DNA repair"/>
    <property type="evidence" value="ECO:0007669"/>
    <property type="project" value="UniProtKB-KW"/>
</dbReference>
<dbReference type="GO" id="GO:0009432">
    <property type="term" value="P:SOS response"/>
    <property type="evidence" value="ECO:0007669"/>
    <property type="project" value="TreeGrafter"/>
</dbReference>
<keyword evidence="10" id="KW-0175">Coiled coil</keyword>
<dbReference type="SUPFAM" id="SSF52540">
    <property type="entry name" value="P-loop containing nucleoside triphosphate hydrolases"/>
    <property type="match status" value="1"/>
</dbReference>
<evidence type="ECO:0000256" key="5">
    <source>
        <dbReference type="ARBA" id="ARBA00022763"/>
    </source>
</evidence>
<keyword evidence="6" id="KW-0067">ATP-binding</keyword>
<keyword evidence="4" id="KW-0547">Nucleotide-binding</keyword>
<dbReference type="InterPro" id="IPR004604">
    <property type="entry name" value="DNA_recomb/repair_RecN"/>
</dbReference>
<dbReference type="AlphaFoldDB" id="A0A381DIJ7"/>